<dbReference type="AlphaFoldDB" id="A0A2N9ZYG3"/>
<gene>
    <name evidence="1" type="primary">blpO_1</name>
    <name evidence="1" type="ORF">ERS020247_00267</name>
</gene>
<protein>
    <submittedName>
        <fullName evidence="1">Bacteriocin BlpO</fullName>
    </submittedName>
</protein>
<proteinExistence type="predicted"/>
<dbReference type="EMBL" id="CFGT01000001">
    <property type="protein sequence ID" value="CEY55673.1"/>
    <property type="molecule type" value="Genomic_DNA"/>
</dbReference>
<dbReference type="Proteomes" id="UP000048179">
    <property type="component" value="Unassembled WGS sequence"/>
</dbReference>
<evidence type="ECO:0000313" key="2">
    <source>
        <dbReference type="Proteomes" id="UP000048179"/>
    </source>
</evidence>
<sequence length="76" mass="7409">MNTKMMEQFEIMDTDVLACIEGGGWIKCGLGVVGGALTRGVAGGAVGTVTLPIIGTVSGAAAGFWGGAAAGAAKYC</sequence>
<dbReference type="RefSeq" id="WP_050222908.1">
    <property type="nucleotide sequence ID" value="NZ_CFGT01000001.1"/>
</dbReference>
<accession>A0A2N9ZYG3</accession>
<dbReference type="GO" id="GO:0042742">
    <property type="term" value="P:defense response to bacterium"/>
    <property type="evidence" value="ECO:0007669"/>
    <property type="project" value="InterPro"/>
</dbReference>
<reference evidence="1 2" key="1">
    <citation type="submission" date="2015-03" db="EMBL/GenBank/DDBJ databases">
        <authorList>
            <consortium name="Pathogen Informatics"/>
        </authorList>
    </citation>
    <scope>NUCLEOTIDE SEQUENCE [LARGE SCALE GENOMIC DNA]</scope>
    <source>
        <strain evidence="1 2">SMRU737</strain>
    </source>
</reference>
<name>A0A2N9ZYG3_9STRE</name>
<organism evidence="1 2">
    <name type="scientific">Streptococcus pseudopneumoniae</name>
    <dbReference type="NCBI Taxonomy" id="257758"/>
    <lineage>
        <taxon>Bacteria</taxon>
        <taxon>Bacillati</taxon>
        <taxon>Bacillota</taxon>
        <taxon>Bacilli</taxon>
        <taxon>Lactobacillales</taxon>
        <taxon>Streptococcaceae</taxon>
        <taxon>Streptococcus</taxon>
    </lineage>
</organism>
<dbReference type="Pfam" id="PF10439">
    <property type="entry name" value="Bacteriocin_IIc"/>
    <property type="match status" value="1"/>
</dbReference>
<evidence type="ECO:0000313" key="1">
    <source>
        <dbReference type="EMBL" id="CEY55673.1"/>
    </source>
</evidence>
<dbReference type="InterPro" id="IPR019493">
    <property type="entry name" value="Bacteriocin_IIb_lactacin-rel"/>
</dbReference>